<dbReference type="AlphaFoldDB" id="A0A1E5RGQ6"/>
<feature type="domain" description="Bicarbonate transporter-like transmembrane" evidence="6">
    <location>
        <begin position="422"/>
        <end position="553"/>
    </location>
</feature>
<dbReference type="InterPro" id="IPR003020">
    <property type="entry name" value="HCO3_transpt_euk"/>
</dbReference>
<evidence type="ECO:0000256" key="4">
    <source>
        <dbReference type="ARBA" id="ARBA00023136"/>
    </source>
</evidence>
<feature type="transmembrane region" description="Helical" evidence="5">
    <location>
        <begin position="219"/>
        <end position="239"/>
    </location>
</feature>
<feature type="transmembrane region" description="Helical" evidence="5">
    <location>
        <begin position="313"/>
        <end position="333"/>
    </location>
</feature>
<protein>
    <submittedName>
        <fullName evidence="7">Boron transporter 1</fullName>
    </submittedName>
</protein>
<dbReference type="GO" id="GO:0006820">
    <property type="term" value="P:monoatomic anion transport"/>
    <property type="evidence" value="ECO:0007669"/>
    <property type="project" value="InterPro"/>
</dbReference>
<evidence type="ECO:0000259" key="6">
    <source>
        <dbReference type="Pfam" id="PF00955"/>
    </source>
</evidence>
<dbReference type="InterPro" id="IPR011531">
    <property type="entry name" value="HCO3_transpt-like_TM_dom"/>
</dbReference>
<feature type="transmembrane region" description="Helical" evidence="5">
    <location>
        <begin position="115"/>
        <end position="141"/>
    </location>
</feature>
<keyword evidence="2 5" id="KW-0812">Transmembrane</keyword>
<sequence>MLAPFAGIRNDIKDKLPEYKSDWLDAWDYRVIPSVLETYFSTLLPALAFSQDLFNRTQTYGVNEILLGQGMAGIVFGIMGYPLTIVGITAPVSIFNYTTYDIFKVTYYEKYKDMSYLGFMFWVYLWSGIMHFLVAVFNGVTLLRFVSNFPCDIFGFFINVVYIVKGCVLLGLTFNKNETATDVADGFANVTIALCMAVFGTLVKSIVHTTFFNHKIRVIISDYSTVLSVIFWSGVIHFGNAFSKVSFAKLPITKAFYPTANSQTWLAYYKITTGQVFLALPFGIILTILFYFDHNVSSLMAQRTQYKLKKSSTFHFDFFLLGATTIVAGVLGVPAPNGLIPQAPLHTESLLVWQNKRYQPLKESDKDVEKVLTNASDYQTASMGDAEQKNISVGDPSNTAEQELLSDNGELEPEVESDLYVERCVEQRFTNTFQGIMSIITMCRPFLICLNQIPQCVLSGLFFIMGINGLLNNTITHRICFIVSDKKTGPLTNIPLKKLVLFVGSCLCFAAAEVGISNSRGAIGFPLILLLTVVFTFSFPKFLNEKEMSILDPIVASPHTLKNLLPKNLKQEKNFRIFSNSKL</sequence>
<feature type="transmembrane region" description="Helical" evidence="5">
    <location>
        <begin position="267"/>
        <end position="292"/>
    </location>
</feature>
<dbReference type="PANTHER" id="PTHR11453:SF82">
    <property type="entry name" value="BORON TRANSPORTER 1"/>
    <property type="match status" value="1"/>
</dbReference>
<dbReference type="Proteomes" id="UP000095728">
    <property type="component" value="Unassembled WGS sequence"/>
</dbReference>
<dbReference type="STRING" id="56408.A0A1E5RGQ6"/>
<feature type="transmembrane region" description="Helical" evidence="5">
    <location>
        <begin position="153"/>
        <end position="174"/>
    </location>
</feature>
<organism evidence="7 8">
    <name type="scientific">Hanseniaspora osmophila</name>
    <dbReference type="NCBI Taxonomy" id="56408"/>
    <lineage>
        <taxon>Eukaryota</taxon>
        <taxon>Fungi</taxon>
        <taxon>Dikarya</taxon>
        <taxon>Ascomycota</taxon>
        <taxon>Saccharomycotina</taxon>
        <taxon>Saccharomycetes</taxon>
        <taxon>Saccharomycodales</taxon>
        <taxon>Saccharomycodaceae</taxon>
        <taxon>Hanseniaspora</taxon>
    </lineage>
</organism>
<comment type="caution">
    <text evidence="7">The sequence shown here is derived from an EMBL/GenBank/DDBJ whole genome shotgun (WGS) entry which is preliminary data.</text>
</comment>
<dbReference type="GO" id="GO:0080139">
    <property type="term" value="F:borate efflux transmembrane transporter activity"/>
    <property type="evidence" value="ECO:0007669"/>
    <property type="project" value="TreeGrafter"/>
</dbReference>
<accession>A0A1E5RGQ6</accession>
<evidence type="ECO:0000313" key="7">
    <source>
        <dbReference type="EMBL" id="OEJ86092.1"/>
    </source>
</evidence>
<dbReference type="GO" id="GO:0005452">
    <property type="term" value="F:solute:inorganic anion antiporter activity"/>
    <property type="evidence" value="ECO:0007669"/>
    <property type="project" value="InterPro"/>
</dbReference>
<dbReference type="OrthoDB" id="1735926at2759"/>
<dbReference type="GO" id="GO:0005886">
    <property type="term" value="C:plasma membrane"/>
    <property type="evidence" value="ECO:0007669"/>
    <property type="project" value="TreeGrafter"/>
</dbReference>
<keyword evidence="8" id="KW-1185">Reference proteome</keyword>
<dbReference type="PANTHER" id="PTHR11453">
    <property type="entry name" value="ANION EXCHANGE PROTEIN"/>
    <property type="match status" value="1"/>
</dbReference>
<feature type="transmembrane region" description="Helical" evidence="5">
    <location>
        <begin position="522"/>
        <end position="539"/>
    </location>
</feature>
<evidence type="ECO:0000256" key="2">
    <source>
        <dbReference type="ARBA" id="ARBA00022692"/>
    </source>
</evidence>
<dbReference type="FunCoup" id="A0A1E5RGQ6">
    <property type="interactions" value="394"/>
</dbReference>
<evidence type="ECO:0000256" key="3">
    <source>
        <dbReference type="ARBA" id="ARBA00022989"/>
    </source>
</evidence>
<feature type="domain" description="Bicarbonate transporter-like transmembrane" evidence="6">
    <location>
        <begin position="192"/>
        <end position="355"/>
    </location>
</feature>
<dbReference type="Pfam" id="PF00955">
    <property type="entry name" value="HCO3_cotransp"/>
    <property type="match status" value="3"/>
</dbReference>
<evidence type="ECO:0000256" key="1">
    <source>
        <dbReference type="ARBA" id="ARBA00004141"/>
    </source>
</evidence>
<keyword evidence="4 5" id="KW-0472">Membrane</keyword>
<gene>
    <name evidence="7" type="ORF">AWRI3579_g1595</name>
</gene>
<reference evidence="8" key="1">
    <citation type="journal article" date="2016" name="Genome Announc.">
        <title>Genome sequences of three species of Hanseniaspora isolated from spontaneous wine fermentations.</title>
        <authorList>
            <person name="Sternes P.R."/>
            <person name="Lee D."/>
            <person name="Kutyna D.R."/>
            <person name="Borneman A.R."/>
        </authorList>
    </citation>
    <scope>NUCLEOTIDE SEQUENCE [LARGE SCALE GENOMIC DNA]</scope>
    <source>
        <strain evidence="8">AWRI3579</strain>
    </source>
</reference>
<evidence type="ECO:0000256" key="5">
    <source>
        <dbReference type="SAM" id="Phobius"/>
    </source>
</evidence>
<comment type="subcellular location">
    <subcellularLocation>
        <location evidence="1">Membrane</location>
        <topology evidence="1">Multi-pass membrane protein</topology>
    </subcellularLocation>
</comment>
<dbReference type="GO" id="GO:0050801">
    <property type="term" value="P:monoatomic ion homeostasis"/>
    <property type="evidence" value="ECO:0007669"/>
    <property type="project" value="TreeGrafter"/>
</dbReference>
<dbReference type="GO" id="GO:0000324">
    <property type="term" value="C:fungal-type vacuole"/>
    <property type="evidence" value="ECO:0007669"/>
    <property type="project" value="TreeGrafter"/>
</dbReference>
<dbReference type="InParanoid" id="A0A1E5RGQ6"/>
<feature type="transmembrane region" description="Helical" evidence="5">
    <location>
        <begin position="71"/>
        <end position="95"/>
    </location>
</feature>
<feature type="domain" description="Bicarbonate transporter-like transmembrane" evidence="6">
    <location>
        <begin position="4"/>
        <end position="178"/>
    </location>
</feature>
<feature type="transmembrane region" description="Helical" evidence="5">
    <location>
        <begin position="457"/>
        <end position="475"/>
    </location>
</feature>
<feature type="transmembrane region" description="Helical" evidence="5">
    <location>
        <begin position="186"/>
        <end position="207"/>
    </location>
</feature>
<name>A0A1E5RGQ6_9ASCO</name>
<dbReference type="EMBL" id="LPNM01000006">
    <property type="protein sequence ID" value="OEJ86092.1"/>
    <property type="molecule type" value="Genomic_DNA"/>
</dbReference>
<feature type="transmembrane region" description="Helical" evidence="5">
    <location>
        <begin position="496"/>
        <end position="516"/>
    </location>
</feature>
<proteinExistence type="predicted"/>
<dbReference type="Gene3D" id="1.10.287.570">
    <property type="entry name" value="Helical hairpin bin"/>
    <property type="match status" value="1"/>
</dbReference>
<evidence type="ECO:0000313" key="8">
    <source>
        <dbReference type="Proteomes" id="UP000095728"/>
    </source>
</evidence>
<keyword evidence="3 5" id="KW-1133">Transmembrane helix</keyword>